<dbReference type="GeneID" id="29116770"/>
<feature type="region of interest" description="Disordered" evidence="1">
    <location>
        <begin position="1"/>
        <end position="20"/>
    </location>
</feature>
<feature type="transmembrane region" description="Helical" evidence="2">
    <location>
        <begin position="122"/>
        <end position="149"/>
    </location>
</feature>
<keyword evidence="2" id="KW-0472">Membrane</keyword>
<feature type="compositionally biased region" description="Basic and acidic residues" evidence="1">
    <location>
        <begin position="81"/>
        <end position="96"/>
    </location>
</feature>
<proteinExistence type="predicted"/>
<dbReference type="EMBL" id="KV441470">
    <property type="protein sequence ID" value="OAG25225.1"/>
    <property type="molecule type" value="Genomic_DNA"/>
</dbReference>
<evidence type="ECO:0000313" key="3">
    <source>
        <dbReference type="EMBL" id="OAG25225.1"/>
    </source>
</evidence>
<dbReference type="Proteomes" id="UP000077248">
    <property type="component" value="Unassembled WGS sequence"/>
</dbReference>
<dbReference type="OMA" id="PAFESWD"/>
<organism evidence="3 4">
    <name type="scientific">Alternaria alternata</name>
    <name type="common">Alternaria rot fungus</name>
    <name type="synonym">Torula alternata</name>
    <dbReference type="NCBI Taxonomy" id="5599"/>
    <lineage>
        <taxon>Eukaryota</taxon>
        <taxon>Fungi</taxon>
        <taxon>Dikarya</taxon>
        <taxon>Ascomycota</taxon>
        <taxon>Pezizomycotina</taxon>
        <taxon>Dothideomycetes</taxon>
        <taxon>Pleosporomycetidae</taxon>
        <taxon>Pleosporales</taxon>
        <taxon>Pleosporineae</taxon>
        <taxon>Pleosporaceae</taxon>
        <taxon>Alternaria</taxon>
        <taxon>Alternaria sect. Alternaria</taxon>
        <taxon>Alternaria alternata complex</taxon>
    </lineage>
</organism>
<keyword evidence="2" id="KW-1133">Transmembrane helix</keyword>
<reference evidence="3 4" key="1">
    <citation type="submission" date="2016-05" db="EMBL/GenBank/DDBJ databases">
        <title>Comparative analysis of secretome profiles of manganese(II)-oxidizing ascomycete fungi.</title>
        <authorList>
            <consortium name="DOE Joint Genome Institute"/>
            <person name="Zeiner C.A."/>
            <person name="Purvine S.O."/>
            <person name="Zink E.M."/>
            <person name="Wu S."/>
            <person name="Pasa-Tolic L."/>
            <person name="Chaput D.L."/>
            <person name="Haridas S."/>
            <person name="Grigoriev I.V."/>
            <person name="Santelli C.M."/>
            <person name="Hansel C.M."/>
        </authorList>
    </citation>
    <scope>NUCLEOTIDE SEQUENCE [LARGE SCALE GENOMIC DNA]</scope>
    <source>
        <strain evidence="3 4">SRC1lrK2f</strain>
    </source>
</reference>
<protein>
    <submittedName>
        <fullName evidence="3">Uncharacterized protein</fullName>
    </submittedName>
</protein>
<feature type="compositionally biased region" description="Polar residues" evidence="1">
    <location>
        <begin position="50"/>
        <end position="65"/>
    </location>
</feature>
<evidence type="ECO:0000256" key="2">
    <source>
        <dbReference type="SAM" id="Phobius"/>
    </source>
</evidence>
<feature type="region of interest" description="Disordered" evidence="1">
    <location>
        <begin position="43"/>
        <end position="108"/>
    </location>
</feature>
<gene>
    <name evidence="3" type="ORF">CC77DRAFT_307422</name>
</gene>
<name>A0A177DZR7_ALTAL</name>
<dbReference type="RefSeq" id="XP_018390646.1">
    <property type="nucleotide sequence ID" value="XM_018531176.1"/>
</dbReference>
<evidence type="ECO:0000256" key="1">
    <source>
        <dbReference type="SAM" id="MobiDB-lite"/>
    </source>
</evidence>
<dbReference type="VEuPathDB" id="FungiDB:CC77DRAFT_307422"/>
<feature type="compositionally biased region" description="Low complexity" evidence="1">
    <location>
        <begin position="66"/>
        <end position="79"/>
    </location>
</feature>
<sequence length="241" mass="26289">MDAQRRAPSVDMSSIPLKDMLSPAPSYSSTFLSHVIPFTPQHDTLAGKSQCGTSNNPYYQPTTPESPSSIRHSSTRPSSKNAEEARVKPDYQDTNHPHFARSARPGFPTTLPARSRMPRKCILVPCVLFAVFFLVTIWFTSILLGAWFLSIVHTTSPAPTVQEIYLYIDGEAPQGSLSISTNTVALPTSNVTLTTKSPIPTEPIGQTLPDMSKGMDRLSTSSERRTVPAPTGFATITRRGP</sequence>
<accession>A0A177DZR7</accession>
<dbReference type="KEGG" id="aalt:CC77DRAFT_307422"/>
<keyword evidence="2" id="KW-0812">Transmembrane</keyword>
<evidence type="ECO:0000313" key="4">
    <source>
        <dbReference type="Proteomes" id="UP000077248"/>
    </source>
</evidence>
<dbReference type="AlphaFoldDB" id="A0A177DZR7"/>
<feature type="region of interest" description="Disordered" evidence="1">
    <location>
        <begin position="195"/>
        <end position="241"/>
    </location>
</feature>
<keyword evidence="4" id="KW-1185">Reference proteome</keyword>